<protein>
    <recommendedName>
        <fullName evidence="3">Aminoglycoside adenylyltransferase</fullName>
    </recommendedName>
</protein>
<accession>A0A9C7GCT8</accession>
<proteinExistence type="predicted"/>
<comment type="caution">
    <text evidence="1">The sequence shown here is derived from an EMBL/GenBank/DDBJ whole genome shotgun (WGS) entry which is preliminary data.</text>
</comment>
<sequence length="179" mass="20517">MQNKSMDQTFENTQSQLNMLREINDICTSLGATIWLRGGWAIDFLLGRVTRSHSDLDLVSMIQHRNELENALVNAGFQQIPVTEFQTDFLKDGVDISFVFVERSNEGRIFAYSIPDWEWRTDSLQSQKYQLQGVSANVLNPQMLLEEKLVYEEGTGRKPRPKDIESIKILQGIINHVNG</sequence>
<dbReference type="RefSeq" id="WP_230498172.1">
    <property type="nucleotide sequence ID" value="NZ_CAKJTG010000026.1"/>
</dbReference>
<organism evidence="1 2">
    <name type="scientific">Pseudoneobacillus rhizosphaerae</name>
    <dbReference type="NCBI Taxonomy" id="2880968"/>
    <lineage>
        <taxon>Bacteria</taxon>
        <taxon>Bacillati</taxon>
        <taxon>Bacillota</taxon>
        <taxon>Bacilli</taxon>
        <taxon>Bacillales</taxon>
        <taxon>Bacillaceae</taxon>
        <taxon>Pseudoneobacillus</taxon>
    </lineage>
</organism>
<dbReference type="Gene3D" id="3.30.460.40">
    <property type="match status" value="1"/>
</dbReference>
<dbReference type="Proteomes" id="UP000789845">
    <property type="component" value="Unassembled WGS sequence"/>
</dbReference>
<evidence type="ECO:0008006" key="3">
    <source>
        <dbReference type="Google" id="ProtNLM"/>
    </source>
</evidence>
<dbReference type="AlphaFoldDB" id="A0A9C7GCT8"/>
<keyword evidence="2" id="KW-1185">Reference proteome</keyword>
<name>A0A9C7GCT8_9BACI</name>
<gene>
    <name evidence="1" type="ORF">NEOCIP111885_03686</name>
</gene>
<reference evidence="1" key="1">
    <citation type="submission" date="2021-10" db="EMBL/GenBank/DDBJ databases">
        <authorList>
            <person name="Criscuolo A."/>
        </authorList>
    </citation>
    <scope>NUCLEOTIDE SEQUENCE</scope>
    <source>
        <strain evidence="1">CIP111885</strain>
    </source>
</reference>
<dbReference type="Pfam" id="PF10706">
    <property type="entry name" value="Aminoglyc_resit"/>
    <property type="match status" value="1"/>
</dbReference>
<dbReference type="InterPro" id="IPR019646">
    <property type="entry name" value="Aminoglyc_AdlTrfase"/>
</dbReference>
<dbReference type="EMBL" id="CAKJTG010000026">
    <property type="protein sequence ID" value="CAG9609943.1"/>
    <property type="molecule type" value="Genomic_DNA"/>
</dbReference>
<evidence type="ECO:0000313" key="2">
    <source>
        <dbReference type="Proteomes" id="UP000789845"/>
    </source>
</evidence>
<evidence type="ECO:0000313" key="1">
    <source>
        <dbReference type="EMBL" id="CAG9609943.1"/>
    </source>
</evidence>